<evidence type="ECO:0000259" key="7">
    <source>
        <dbReference type="PROSITE" id="PS50988"/>
    </source>
</evidence>
<dbReference type="Pfam" id="PF05731">
    <property type="entry name" value="TROVE"/>
    <property type="match status" value="1"/>
</dbReference>
<dbReference type="GO" id="GO:1990904">
    <property type="term" value="C:ribonucleoprotein complex"/>
    <property type="evidence" value="ECO:0007669"/>
    <property type="project" value="UniProtKB-KW"/>
</dbReference>
<gene>
    <name evidence="8" type="ORF">R5R35_011327</name>
</gene>
<keyword evidence="6" id="KW-0687">Ribonucleoprotein</keyword>
<dbReference type="GO" id="GO:0046872">
    <property type="term" value="F:metal ion binding"/>
    <property type="evidence" value="ECO:0007669"/>
    <property type="project" value="UniProtKB-KW"/>
</dbReference>
<dbReference type="SUPFAM" id="SSF140864">
    <property type="entry name" value="TROVE domain-like"/>
    <property type="match status" value="1"/>
</dbReference>
<dbReference type="GO" id="GO:0003723">
    <property type="term" value="F:RNA binding"/>
    <property type="evidence" value="ECO:0007669"/>
    <property type="project" value="UniProtKB-KW"/>
</dbReference>
<dbReference type="PROSITE" id="PS50988">
    <property type="entry name" value="TROVE"/>
    <property type="match status" value="1"/>
</dbReference>
<dbReference type="PANTHER" id="PTHR14202">
    <property type="entry name" value="60 KDA RIBONUCLEOPROTEIN SSA/RO"/>
    <property type="match status" value="1"/>
</dbReference>
<dbReference type="PANTHER" id="PTHR14202:SF0">
    <property type="entry name" value="RNA-BINDING PROTEIN RO60"/>
    <property type="match status" value="1"/>
</dbReference>
<sequence>MATNPDLLLKRFLHYGRETSLYQPGNRILNKYFEPNCITSVEALIADGRPADAVVHIVKAYSDGYSAHSEALVYALACCVRQKSNDALRQNAYKAFKKVCKSVQNFFLFVKFSTELSSPTRGWGHGCRKVVIDWYVKQNPLELAENVTRYRGIYFWTHRDIIKLAHPKTEDVAMKAVLKYVMKGIKEAREEFGGNPLAQPVLTYLQAVEDFKHSKEEEWAARVVEQHKLCLEHVPPQFIKSKEVWAALIPNMPLPTLLRNLKRLGRLRFLRTNHPVMIRVVEALGNQAAITEGSVHPAQVLIALRSYEQSGRLKYVDPNRELKPLVQPNPKIIEALNTLLESSFKSLVPTGLRYLVMVDTRSPLVTGHCWQCTSVPPLHAAALIALSLVKTERNVTVLAFGVGVPTAVPLSKTMTLVQAQEKLREVPTTSVDFGLPFSWATENKKEIDVFICITDSQVRAGRLKAAEELKKYRESLNMPNTKFVVCGLTCPKFSIASEDDPGMLDIAGFDEQVPRVIEAFSRGAF</sequence>
<evidence type="ECO:0000256" key="3">
    <source>
        <dbReference type="ARBA" id="ARBA00022490"/>
    </source>
</evidence>
<name>A0AAN9Z9C8_9ORTH</name>
<comment type="subcellular location">
    <subcellularLocation>
        <location evidence="1">Cytoplasm</location>
    </subcellularLocation>
</comment>
<protein>
    <recommendedName>
        <fullName evidence="7">TROVE domain-containing protein</fullName>
    </recommendedName>
</protein>
<dbReference type="SUPFAM" id="SSF53300">
    <property type="entry name" value="vWA-like"/>
    <property type="match status" value="1"/>
</dbReference>
<evidence type="ECO:0000256" key="5">
    <source>
        <dbReference type="ARBA" id="ARBA00022884"/>
    </source>
</evidence>
<dbReference type="InterPro" id="IPR008858">
    <property type="entry name" value="TROVE_dom"/>
</dbReference>
<reference evidence="8 9" key="1">
    <citation type="submission" date="2024-03" db="EMBL/GenBank/DDBJ databases">
        <title>The genome assembly and annotation of the cricket Gryllus longicercus Weissman &amp; Gray.</title>
        <authorList>
            <person name="Szrajer S."/>
            <person name="Gray D."/>
            <person name="Ylla G."/>
        </authorList>
    </citation>
    <scope>NUCLEOTIDE SEQUENCE [LARGE SCALE GENOMIC DNA]</scope>
    <source>
        <strain evidence="8">DAG 2021-001</strain>
        <tissue evidence="8">Whole body minus gut</tissue>
    </source>
</reference>
<comment type="similarity">
    <text evidence="2">Belongs to the Ro 60 kDa family.</text>
</comment>
<dbReference type="GO" id="GO:0005737">
    <property type="term" value="C:cytoplasm"/>
    <property type="evidence" value="ECO:0007669"/>
    <property type="project" value="UniProtKB-SubCell"/>
</dbReference>
<evidence type="ECO:0000256" key="6">
    <source>
        <dbReference type="ARBA" id="ARBA00023274"/>
    </source>
</evidence>
<comment type="caution">
    <text evidence="8">The sequence shown here is derived from an EMBL/GenBank/DDBJ whole genome shotgun (WGS) entry which is preliminary data.</text>
</comment>
<keyword evidence="5" id="KW-0694">RNA-binding</keyword>
<feature type="domain" description="TROVE" evidence="7">
    <location>
        <begin position="1"/>
        <end position="352"/>
    </location>
</feature>
<dbReference type="AlphaFoldDB" id="A0AAN9Z9C8"/>
<dbReference type="EMBL" id="JAZDUA010000015">
    <property type="protein sequence ID" value="KAK7873253.1"/>
    <property type="molecule type" value="Genomic_DNA"/>
</dbReference>
<dbReference type="Proteomes" id="UP001378592">
    <property type="component" value="Unassembled WGS sequence"/>
</dbReference>
<proteinExistence type="inferred from homology"/>
<evidence type="ECO:0000256" key="1">
    <source>
        <dbReference type="ARBA" id="ARBA00004496"/>
    </source>
</evidence>
<evidence type="ECO:0000313" key="9">
    <source>
        <dbReference type="Proteomes" id="UP001378592"/>
    </source>
</evidence>
<accession>A0AAN9Z9C8</accession>
<dbReference type="Gene3D" id="3.40.50.410">
    <property type="entry name" value="von Willebrand factor, type A domain"/>
    <property type="match status" value="1"/>
</dbReference>
<keyword evidence="3" id="KW-0963">Cytoplasm</keyword>
<evidence type="ECO:0000256" key="4">
    <source>
        <dbReference type="ARBA" id="ARBA00022723"/>
    </source>
</evidence>
<dbReference type="InterPro" id="IPR037214">
    <property type="entry name" value="TROVE_dom_sf"/>
</dbReference>
<evidence type="ECO:0000256" key="2">
    <source>
        <dbReference type="ARBA" id="ARBA00007814"/>
    </source>
</evidence>
<keyword evidence="4" id="KW-0479">Metal-binding</keyword>
<dbReference type="Pfam" id="PF25045">
    <property type="entry name" value="vWA_Ro60"/>
    <property type="match status" value="1"/>
</dbReference>
<organism evidence="8 9">
    <name type="scientific">Gryllus longicercus</name>
    <dbReference type="NCBI Taxonomy" id="2509291"/>
    <lineage>
        <taxon>Eukaryota</taxon>
        <taxon>Metazoa</taxon>
        <taxon>Ecdysozoa</taxon>
        <taxon>Arthropoda</taxon>
        <taxon>Hexapoda</taxon>
        <taxon>Insecta</taxon>
        <taxon>Pterygota</taxon>
        <taxon>Neoptera</taxon>
        <taxon>Polyneoptera</taxon>
        <taxon>Orthoptera</taxon>
        <taxon>Ensifera</taxon>
        <taxon>Gryllidea</taxon>
        <taxon>Grylloidea</taxon>
        <taxon>Gryllidae</taxon>
        <taxon>Gryllinae</taxon>
        <taxon>Gryllus</taxon>
    </lineage>
</organism>
<evidence type="ECO:0000313" key="8">
    <source>
        <dbReference type="EMBL" id="KAK7873253.1"/>
    </source>
</evidence>
<dbReference type="InterPro" id="IPR056800">
    <property type="entry name" value="vWA_Ro60"/>
</dbReference>
<keyword evidence="9" id="KW-1185">Reference proteome</keyword>
<dbReference type="InterPro" id="IPR040322">
    <property type="entry name" value="TROVE2"/>
</dbReference>
<dbReference type="InterPro" id="IPR036465">
    <property type="entry name" value="vWFA_dom_sf"/>
</dbReference>